<name>A0ABW9RNG1_9BACT</name>
<protein>
    <submittedName>
        <fullName evidence="1">Uncharacterized protein</fullName>
    </submittedName>
</protein>
<sequence>MGKVKIYSNQHLYYILQGSNVAEFNMEEKMVRHDSTLHWLHYLDRASMPEVLPETEEYNQVLCKYKAVINKLPLQAGL</sequence>
<evidence type="ECO:0000313" key="2">
    <source>
        <dbReference type="Proteomes" id="UP000798808"/>
    </source>
</evidence>
<comment type="caution">
    <text evidence="1">The sequence shown here is derived from an EMBL/GenBank/DDBJ whole genome shotgun (WGS) entry which is preliminary data.</text>
</comment>
<keyword evidence="2" id="KW-1185">Reference proteome</keyword>
<gene>
    <name evidence="1" type="ORF">E1163_11440</name>
</gene>
<organism evidence="1 2">
    <name type="scientific">Fulvivirga kasyanovii</name>
    <dbReference type="NCBI Taxonomy" id="396812"/>
    <lineage>
        <taxon>Bacteria</taxon>
        <taxon>Pseudomonadati</taxon>
        <taxon>Bacteroidota</taxon>
        <taxon>Cytophagia</taxon>
        <taxon>Cytophagales</taxon>
        <taxon>Fulvivirgaceae</taxon>
        <taxon>Fulvivirga</taxon>
    </lineage>
</organism>
<dbReference type="EMBL" id="SMLW01000524">
    <property type="protein sequence ID" value="MTI25558.1"/>
    <property type="molecule type" value="Genomic_DNA"/>
</dbReference>
<reference evidence="1 2" key="1">
    <citation type="submission" date="2019-02" db="EMBL/GenBank/DDBJ databases">
        <authorList>
            <person name="Goldberg S.R."/>
            <person name="Haltli B.A."/>
            <person name="Correa H."/>
            <person name="Russell K.G."/>
        </authorList>
    </citation>
    <scope>NUCLEOTIDE SEQUENCE [LARGE SCALE GENOMIC DNA]</scope>
    <source>
        <strain evidence="1 2">JCM 16186</strain>
    </source>
</reference>
<evidence type="ECO:0000313" key="1">
    <source>
        <dbReference type="EMBL" id="MTI25558.1"/>
    </source>
</evidence>
<dbReference type="RefSeq" id="WP_155171783.1">
    <property type="nucleotide sequence ID" value="NZ_BAAAFL010000012.1"/>
</dbReference>
<proteinExistence type="predicted"/>
<accession>A0ABW9RNG1</accession>
<dbReference type="Proteomes" id="UP000798808">
    <property type="component" value="Unassembled WGS sequence"/>
</dbReference>